<dbReference type="InterPro" id="IPR000866">
    <property type="entry name" value="AhpC/TSA"/>
</dbReference>
<comment type="caution">
    <text evidence="6">The sequence shown here is derived from an EMBL/GenBank/DDBJ whole genome shotgun (WGS) entry which is preliminary data.</text>
</comment>
<dbReference type="RefSeq" id="WP_186974932.1">
    <property type="nucleotide sequence ID" value="NZ_JACOOH010000001.1"/>
</dbReference>
<dbReference type="Pfam" id="PF00578">
    <property type="entry name" value="AhpC-TSA"/>
    <property type="match status" value="1"/>
</dbReference>
<dbReference type="CDD" id="cd02966">
    <property type="entry name" value="TlpA_like_family"/>
    <property type="match status" value="1"/>
</dbReference>
<dbReference type="Pfam" id="PF14289">
    <property type="entry name" value="DUF4369"/>
    <property type="match status" value="1"/>
</dbReference>
<sequence>MNWIVWLGSMILAACQPSPRYVVEGQITGYEGRILLVTPRVTGTWDTLGNVLSADGTFLFEGSVKEPVMAEIVAPDTRLRVPILVENSEFKVEANIPDVSTYVINGGGVLQQQRNELRKKELEIKMQKDSMRLEYEKIYGNDYFGKLQIRGLLSKMDERYSEVESDFVRQHDNLVGAAVVYGRMQTFYRAKRLHERYALLGENARKTVPGLLMKPYVDKESRIIVGGTAPDFKMVTPEGDSLSLYDIKAKVKILDFWASWCGPCRAENPNVRKIYRKYKDAGLEIVSVSFDTKKEAWIRAIQEDKLNWIHLSDLKGWSSIASNLYEVHGIPYVFVLDENNRIIAESLRGEALEECIVAALKGTE</sequence>
<feature type="domain" description="Thioredoxin" evidence="5">
    <location>
        <begin position="223"/>
        <end position="364"/>
    </location>
</feature>
<reference evidence="6 7" key="1">
    <citation type="submission" date="2020-08" db="EMBL/GenBank/DDBJ databases">
        <title>Genome public.</title>
        <authorList>
            <person name="Liu C."/>
            <person name="Sun Q."/>
        </authorList>
    </citation>
    <scope>NUCLEOTIDE SEQUENCE [LARGE SCALE GENOMIC DNA]</scope>
    <source>
        <strain evidence="6 7">NSJ-56</strain>
    </source>
</reference>
<proteinExistence type="predicted"/>
<protein>
    <submittedName>
        <fullName evidence="6">AhpC/TSA family protein</fullName>
    </submittedName>
</protein>
<evidence type="ECO:0000259" key="5">
    <source>
        <dbReference type="PROSITE" id="PS51352"/>
    </source>
</evidence>
<evidence type="ECO:0000313" key="6">
    <source>
        <dbReference type="EMBL" id="MBC5620134.1"/>
    </source>
</evidence>
<comment type="subcellular location">
    <subcellularLocation>
        <location evidence="1">Cell envelope</location>
    </subcellularLocation>
</comment>
<dbReference type="PANTHER" id="PTHR42852:SF6">
    <property type="entry name" value="THIOL:DISULFIDE INTERCHANGE PROTEIN DSBE"/>
    <property type="match status" value="1"/>
</dbReference>
<dbReference type="PANTHER" id="PTHR42852">
    <property type="entry name" value="THIOL:DISULFIDE INTERCHANGE PROTEIN DSBE"/>
    <property type="match status" value="1"/>
</dbReference>
<dbReference type="InterPro" id="IPR017937">
    <property type="entry name" value="Thioredoxin_CS"/>
</dbReference>
<evidence type="ECO:0000313" key="7">
    <source>
        <dbReference type="Proteomes" id="UP000646484"/>
    </source>
</evidence>
<dbReference type="InterPro" id="IPR013766">
    <property type="entry name" value="Thioredoxin_domain"/>
</dbReference>
<evidence type="ECO:0000256" key="2">
    <source>
        <dbReference type="ARBA" id="ARBA00022748"/>
    </source>
</evidence>
<evidence type="ECO:0000256" key="4">
    <source>
        <dbReference type="ARBA" id="ARBA00023284"/>
    </source>
</evidence>
<keyword evidence="7" id="KW-1185">Reference proteome</keyword>
<evidence type="ECO:0000256" key="1">
    <source>
        <dbReference type="ARBA" id="ARBA00004196"/>
    </source>
</evidence>
<dbReference type="InterPro" id="IPR025380">
    <property type="entry name" value="DUF4369"/>
</dbReference>
<dbReference type="PROSITE" id="PS51352">
    <property type="entry name" value="THIOREDOXIN_2"/>
    <property type="match status" value="1"/>
</dbReference>
<keyword evidence="3" id="KW-1015">Disulfide bond</keyword>
<dbReference type="Proteomes" id="UP000646484">
    <property type="component" value="Unassembled WGS sequence"/>
</dbReference>
<organism evidence="6 7">
    <name type="scientific">Butyricimonas hominis</name>
    <dbReference type="NCBI Taxonomy" id="2763032"/>
    <lineage>
        <taxon>Bacteria</taxon>
        <taxon>Pseudomonadati</taxon>
        <taxon>Bacteroidota</taxon>
        <taxon>Bacteroidia</taxon>
        <taxon>Bacteroidales</taxon>
        <taxon>Odoribacteraceae</taxon>
        <taxon>Butyricimonas</taxon>
    </lineage>
</organism>
<dbReference type="PROSITE" id="PS00194">
    <property type="entry name" value="THIOREDOXIN_1"/>
    <property type="match status" value="1"/>
</dbReference>
<keyword evidence="2" id="KW-0201">Cytochrome c-type biogenesis</keyword>
<name>A0ABR7CX11_9BACT</name>
<dbReference type="Gene3D" id="3.40.30.10">
    <property type="entry name" value="Glutaredoxin"/>
    <property type="match status" value="1"/>
</dbReference>
<dbReference type="InterPro" id="IPR036249">
    <property type="entry name" value="Thioredoxin-like_sf"/>
</dbReference>
<evidence type="ECO:0000256" key="3">
    <source>
        <dbReference type="ARBA" id="ARBA00023157"/>
    </source>
</evidence>
<dbReference type="SUPFAM" id="SSF52833">
    <property type="entry name" value="Thioredoxin-like"/>
    <property type="match status" value="1"/>
</dbReference>
<gene>
    <name evidence="6" type="ORF">H8S64_03370</name>
</gene>
<dbReference type="EMBL" id="JACOOH010000001">
    <property type="protein sequence ID" value="MBC5620134.1"/>
    <property type="molecule type" value="Genomic_DNA"/>
</dbReference>
<accession>A0ABR7CX11</accession>
<keyword evidence="4" id="KW-0676">Redox-active center</keyword>
<dbReference type="InterPro" id="IPR050553">
    <property type="entry name" value="Thioredoxin_ResA/DsbE_sf"/>
</dbReference>